<evidence type="ECO:0000256" key="1">
    <source>
        <dbReference type="ARBA" id="ARBA00004370"/>
    </source>
</evidence>
<feature type="compositionally biased region" description="Low complexity" evidence="3">
    <location>
        <begin position="75"/>
        <end position="90"/>
    </location>
</feature>
<dbReference type="PANTHER" id="PTHR47992">
    <property type="entry name" value="PROTEIN PHOSPHATASE"/>
    <property type="match status" value="1"/>
</dbReference>
<dbReference type="Gene3D" id="3.60.40.10">
    <property type="entry name" value="PPM-type phosphatase domain"/>
    <property type="match status" value="1"/>
</dbReference>
<evidence type="ECO:0000313" key="5">
    <source>
        <dbReference type="EMBL" id="OMJ70228.1"/>
    </source>
</evidence>
<organism evidence="5 6">
    <name type="scientific">Stentor coeruleus</name>
    <dbReference type="NCBI Taxonomy" id="5963"/>
    <lineage>
        <taxon>Eukaryota</taxon>
        <taxon>Sar</taxon>
        <taxon>Alveolata</taxon>
        <taxon>Ciliophora</taxon>
        <taxon>Postciliodesmatophora</taxon>
        <taxon>Heterotrichea</taxon>
        <taxon>Heterotrichida</taxon>
        <taxon>Stentoridae</taxon>
        <taxon>Stentor</taxon>
    </lineage>
</organism>
<evidence type="ECO:0000313" key="6">
    <source>
        <dbReference type="Proteomes" id="UP000187209"/>
    </source>
</evidence>
<dbReference type="CDD" id="cd00143">
    <property type="entry name" value="PP2Cc"/>
    <property type="match status" value="1"/>
</dbReference>
<dbReference type="AlphaFoldDB" id="A0A1R2B0E5"/>
<dbReference type="SMART" id="SM00332">
    <property type="entry name" value="PP2Cc"/>
    <property type="match status" value="1"/>
</dbReference>
<dbReference type="PROSITE" id="PS51746">
    <property type="entry name" value="PPM_2"/>
    <property type="match status" value="1"/>
</dbReference>
<proteinExistence type="predicted"/>
<dbReference type="GO" id="GO:0004722">
    <property type="term" value="F:protein serine/threonine phosphatase activity"/>
    <property type="evidence" value="ECO:0007669"/>
    <property type="project" value="InterPro"/>
</dbReference>
<reference evidence="5 6" key="1">
    <citation type="submission" date="2016-11" db="EMBL/GenBank/DDBJ databases">
        <title>The macronuclear genome of Stentor coeruleus: a giant cell with tiny introns.</title>
        <authorList>
            <person name="Slabodnick M."/>
            <person name="Ruby J.G."/>
            <person name="Reiff S.B."/>
            <person name="Swart E.C."/>
            <person name="Gosai S."/>
            <person name="Prabakaran S."/>
            <person name="Witkowska E."/>
            <person name="Larue G.E."/>
            <person name="Fisher S."/>
            <person name="Freeman R.M."/>
            <person name="Gunawardena J."/>
            <person name="Chu W."/>
            <person name="Stover N.A."/>
            <person name="Gregory B.D."/>
            <person name="Nowacki M."/>
            <person name="Derisi J."/>
            <person name="Roy S.W."/>
            <person name="Marshall W.F."/>
            <person name="Sood P."/>
        </authorList>
    </citation>
    <scope>NUCLEOTIDE SEQUENCE [LARGE SCALE GENOMIC DNA]</scope>
    <source>
        <strain evidence="5">WM001</strain>
    </source>
</reference>
<dbReference type="InterPro" id="IPR015655">
    <property type="entry name" value="PP2C"/>
</dbReference>
<evidence type="ECO:0000256" key="2">
    <source>
        <dbReference type="ARBA" id="ARBA00023136"/>
    </source>
</evidence>
<sequence length="461" mass="50939">MDSLHLSLRSKSSSGLKNKPSLIKELQKIAKQVTTPTSRRSLLKNVIVPQTTRASATGKSYENSIKKFKTSNSHSNLSIKKSSTKSSSKTPSKDSKLKSSKHLSEPSLNGLKKSTDGPVRLPLTPKSSIKLVKNSPKAITSAKKLFNLLTKEKIIAKQPKKAIKAISSRTCTGTINGKPKPNNQDEMFILPNFAQCKAQSLIGVLDGHGIYGHEVSAFVKRQLPLMIENNLPYEGNLYIVTSSSECSSETIQKIEKALIQGFMNTHKALINKRIIDINYSGTTAVSVLIRDKHCICSNVGDSRAVIGRFDETWHNVELSQDHKPSDKSERARIEEAGGRVEPFKESGGQFIGPDRVWLQHEQLPGLAMSRSIGDLVAAHVGVISEPEVIVHEITPEDKILIVATDGIWEFISSYNCIQFLSQYYEKGNIEEACDALLQHAISMWNAEDNVVDDITFIVVFF</sequence>
<feature type="compositionally biased region" description="Low complexity" evidence="3">
    <location>
        <begin position="1"/>
        <end position="16"/>
    </location>
</feature>
<gene>
    <name evidence="5" type="ORF">SteCoe_31859</name>
</gene>
<comment type="caution">
    <text evidence="5">The sequence shown here is derived from an EMBL/GenBank/DDBJ whole genome shotgun (WGS) entry which is preliminary data.</text>
</comment>
<dbReference type="InterPro" id="IPR036457">
    <property type="entry name" value="PPM-type-like_dom_sf"/>
</dbReference>
<keyword evidence="2" id="KW-0472">Membrane</keyword>
<name>A0A1R2B0E5_9CILI</name>
<dbReference type="Pfam" id="PF00481">
    <property type="entry name" value="PP2C"/>
    <property type="match status" value="1"/>
</dbReference>
<dbReference type="EMBL" id="MPUH01001111">
    <property type="protein sequence ID" value="OMJ70228.1"/>
    <property type="molecule type" value="Genomic_DNA"/>
</dbReference>
<dbReference type="GO" id="GO:0016020">
    <property type="term" value="C:membrane"/>
    <property type="evidence" value="ECO:0007669"/>
    <property type="project" value="UniProtKB-SubCell"/>
</dbReference>
<dbReference type="Proteomes" id="UP000187209">
    <property type="component" value="Unassembled WGS sequence"/>
</dbReference>
<accession>A0A1R2B0E5</accession>
<dbReference type="SUPFAM" id="SSF81606">
    <property type="entry name" value="PP2C-like"/>
    <property type="match status" value="1"/>
</dbReference>
<feature type="region of interest" description="Disordered" evidence="3">
    <location>
        <begin position="71"/>
        <end position="124"/>
    </location>
</feature>
<dbReference type="FunFam" id="3.60.40.10:FF:000051">
    <property type="entry name" value="Protein phosphatase 2C-like protein"/>
    <property type="match status" value="1"/>
</dbReference>
<comment type="subcellular location">
    <subcellularLocation>
        <location evidence="1">Membrane</location>
    </subcellularLocation>
</comment>
<dbReference type="InterPro" id="IPR001932">
    <property type="entry name" value="PPM-type_phosphatase-like_dom"/>
</dbReference>
<keyword evidence="6" id="KW-1185">Reference proteome</keyword>
<protein>
    <recommendedName>
        <fullName evidence="4">PPM-type phosphatase domain-containing protein</fullName>
    </recommendedName>
</protein>
<dbReference type="OrthoDB" id="10264738at2759"/>
<feature type="domain" description="PPM-type phosphatase" evidence="4">
    <location>
        <begin position="169"/>
        <end position="461"/>
    </location>
</feature>
<feature type="region of interest" description="Disordered" evidence="3">
    <location>
        <begin position="1"/>
        <end position="21"/>
    </location>
</feature>
<evidence type="ECO:0000259" key="4">
    <source>
        <dbReference type="PROSITE" id="PS51746"/>
    </source>
</evidence>
<evidence type="ECO:0000256" key="3">
    <source>
        <dbReference type="SAM" id="MobiDB-lite"/>
    </source>
</evidence>